<gene>
    <name evidence="2" type="ORF">EV193_10629</name>
</gene>
<name>A0A4Q7KK16_9PSEU</name>
<evidence type="ECO:0000313" key="2">
    <source>
        <dbReference type="EMBL" id="RZS36795.1"/>
    </source>
</evidence>
<dbReference type="Proteomes" id="UP000294257">
    <property type="component" value="Unassembled WGS sequence"/>
</dbReference>
<accession>A0A4Q7KK16</accession>
<evidence type="ECO:0000313" key="3">
    <source>
        <dbReference type="Proteomes" id="UP000294257"/>
    </source>
</evidence>
<dbReference type="EMBL" id="SGWQ01000006">
    <property type="protein sequence ID" value="RZS36795.1"/>
    <property type="molecule type" value="Genomic_DNA"/>
</dbReference>
<proteinExistence type="predicted"/>
<protein>
    <submittedName>
        <fullName evidence="2">Uncharacterized protein</fullName>
    </submittedName>
</protein>
<sequence>MVKVDLADAMERNLAAHCHLHRATPGMTVVETSDLLTTSATSTACRSRPARRSSAAVRMHIPGQGERAVRER</sequence>
<feature type="region of interest" description="Disordered" evidence="1">
    <location>
        <begin position="40"/>
        <end position="72"/>
    </location>
</feature>
<dbReference type="AlphaFoldDB" id="A0A4Q7KK16"/>
<feature type="compositionally biased region" description="Low complexity" evidence="1">
    <location>
        <begin position="40"/>
        <end position="58"/>
    </location>
</feature>
<dbReference type="RefSeq" id="WP_207222704.1">
    <property type="nucleotide sequence ID" value="NZ_SGWQ01000006.1"/>
</dbReference>
<keyword evidence="3" id="KW-1185">Reference proteome</keyword>
<organism evidence="2 3">
    <name type="scientific">Herbihabitans rhizosphaerae</name>
    <dbReference type="NCBI Taxonomy" id="1872711"/>
    <lineage>
        <taxon>Bacteria</taxon>
        <taxon>Bacillati</taxon>
        <taxon>Actinomycetota</taxon>
        <taxon>Actinomycetes</taxon>
        <taxon>Pseudonocardiales</taxon>
        <taxon>Pseudonocardiaceae</taxon>
        <taxon>Herbihabitans</taxon>
    </lineage>
</organism>
<evidence type="ECO:0000256" key="1">
    <source>
        <dbReference type="SAM" id="MobiDB-lite"/>
    </source>
</evidence>
<comment type="caution">
    <text evidence="2">The sequence shown here is derived from an EMBL/GenBank/DDBJ whole genome shotgun (WGS) entry which is preliminary data.</text>
</comment>
<reference evidence="2 3" key="1">
    <citation type="submission" date="2019-02" db="EMBL/GenBank/DDBJ databases">
        <title>Genomic Encyclopedia of Type Strains, Phase IV (KMG-IV): sequencing the most valuable type-strain genomes for metagenomic binning, comparative biology and taxonomic classification.</title>
        <authorList>
            <person name="Goeker M."/>
        </authorList>
    </citation>
    <scope>NUCLEOTIDE SEQUENCE [LARGE SCALE GENOMIC DNA]</scope>
    <source>
        <strain evidence="2 3">DSM 101727</strain>
    </source>
</reference>